<dbReference type="OrthoDB" id="5871667at2"/>
<comment type="caution">
    <text evidence="1">The sequence shown here is derived from an EMBL/GenBank/DDBJ whole genome shotgun (WGS) entry which is preliminary data.</text>
</comment>
<dbReference type="Proteomes" id="UP000031977">
    <property type="component" value="Unassembled WGS sequence"/>
</dbReference>
<reference evidence="1 2" key="1">
    <citation type="submission" date="2015-01" db="EMBL/GenBank/DDBJ databases">
        <title>Draft genome of Vibrio mytili type strain CAIM 528.</title>
        <authorList>
            <person name="Gonzalez-Castillo A."/>
            <person name="Gomez-Gil B."/>
            <person name="Enciso-Ibarra J."/>
        </authorList>
    </citation>
    <scope>NUCLEOTIDE SEQUENCE [LARGE SCALE GENOMIC DNA]</scope>
    <source>
        <strain evidence="1 2">CAIM 528</strain>
    </source>
</reference>
<gene>
    <name evidence="1" type="ORF">SU60_06500</name>
</gene>
<keyword evidence="2" id="KW-1185">Reference proteome</keyword>
<proteinExistence type="predicted"/>
<dbReference type="RefSeq" id="WP_017086033.1">
    <property type="nucleotide sequence ID" value="NZ_CBCRVP010000007.1"/>
</dbReference>
<sequence>MQQQKEQITRSTISYRNKRAKEQIQHILQLAERITSDVEKEKRESMHLCLCCYYARSQRIGGAAITSKPCGVCEETMQFGSTATDAVCDSCAKEQGLCKQCGADIELAERRKPYPFENEINTKEISNDQ</sequence>
<dbReference type="AlphaFoldDB" id="A0A0C3EB96"/>
<dbReference type="EMBL" id="JXOK01000015">
    <property type="protein sequence ID" value="KIN11708.1"/>
    <property type="molecule type" value="Genomic_DNA"/>
</dbReference>
<dbReference type="STRING" id="50718.SU60_06500"/>
<evidence type="ECO:0000313" key="2">
    <source>
        <dbReference type="Proteomes" id="UP000031977"/>
    </source>
</evidence>
<protein>
    <submittedName>
        <fullName evidence="1">Uncharacterized protein</fullName>
    </submittedName>
</protein>
<organism evidence="1 2">
    <name type="scientific">Vibrio mytili</name>
    <dbReference type="NCBI Taxonomy" id="50718"/>
    <lineage>
        <taxon>Bacteria</taxon>
        <taxon>Pseudomonadati</taxon>
        <taxon>Pseudomonadota</taxon>
        <taxon>Gammaproteobacteria</taxon>
        <taxon>Vibrionales</taxon>
        <taxon>Vibrionaceae</taxon>
        <taxon>Vibrio</taxon>
    </lineage>
</organism>
<accession>A0A0C3EB96</accession>
<name>A0A0C3EB96_9VIBR</name>
<evidence type="ECO:0000313" key="1">
    <source>
        <dbReference type="EMBL" id="KIN11708.1"/>
    </source>
</evidence>